<feature type="domain" description="PTHB1 C-terminal helix bundle" evidence="5">
    <location>
        <begin position="797"/>
        <end position="856"/>
    </location>
</feature>
<dbReference type="GO" id="GO:0016020">
    <property type="term" value="C:membrane"/>
    <property type="evidence" value="ECO:0007669"/>
    <property type="project" value="TreeGrafter"/>
</dbReference>
<feature type="domain" description="PTHB1 hairpin" evidence="4">
    <location>
        <begin position="648"/>
        <end position="747"/>
    </location>
</feature>
<dbReference type="Proteomes" id="UP000835206">
    <property type="component" value="Chromosome 11"/>
</dbReference>
<proteinExistence type="predicted"/>
<dbReference type="InterPro" id="IPR055364">
    <property type="entry name" value="PTHB1_CtH_dom"/>
</dbReference>
<dbReference type="CTD" id="27241"/>
<dbReference type="AlphaFoldDB" id="A0A9C6SBW6"/>
<dbReference type="Pfam" id="PF14728">
    <property type="entry name" value="PTHB1_GAE"/>
    <property type="match status" value="1"/>
</dbReference>
<feature type="domain" description="PTHB1 N-terminal" evidence="1">
    <location>
        <begin position="1"/>
        <end position="377"/>
    </location>
</feature>
<evidence type="ECO:0000259" key="2">
    <source>
        <dbReference type="Pfam" id="PF14728"/>
    </source>
</evidence>
<evidence type="ECO:0000313" key="7">
    <source>
        <dbReference type="RefSeq" id="XP_048265899.1"/>
    </source>
</evidence>
<evidence type="ECO:0000313" key="6">
    <source>
        <dbReference type="Proteomes" id="UP000835206"/>
    </source>
</evidence>
<sequence length="877" mass="97954">MSLFKTKEWWRTRCGANETFDKHSLLAAPLFGNERQDILVVGSHDGYLRMYSPSSRWVDETKSPTNYKSTDLMIETRLDDCIVDMKAGKFVSGSQDLRLAVLTPSKLTVYNVALVDQSTEYGDRCELKIAYEHPLPRFPASLTVGPFGGVRGRDFLCVQCLDGTLLFYEQEMFAFSQVTRNRLLAEPIIYVPRYDLFVAASSSWYLECHRYQSMAEWSRSTERVSGSANGAEERDAQHRRANATSLEPDWTYNIGEAVLGIEAVTLSSFEVGIVVLGEKHLYCLKDNCTSVKYAKRLEYKPLCFRAYVIEPDGKLMVLVIADTSTLMIYEGSTLKWSAQLPFAPVAVARVQLEHLQGVIVVLSADGRLEACYLGSEPSLFVAPPLHPRGYDYTAAEQELAELRALSRKSKDSENRASDAGMDAELIVSINVSLDSNSSDHRTDNEVEAKLQPICNVTIELSSYAVLSDVQVCVDVCKPLVVADDFYALPNLCERHATKTRVYVDGDLPAISSEIRATVTYRTDAGALRSVRRTSQLPLKTMLRSCPPESSASFVTVIKSGAPLLTFTQLFPEFSADQSQRQGWNALGLRHLNSGHTVTVASGNAGNRYRVQSNDGLSSTLVVSRLIDRSRSKNEESVGTTIGQNHIRLVHQRIDDHFAARQKINRITNEIGLLTSQLRNVERKMLRAVRERNERSLPDTGLPFLFDSTCDTIFALLEQLAQARAERERAGHELRCSVELLLLLVRSNATNDKYEALRAAIGFEPRPSDRFVSNVIRNVDNVEFRTVHSDITKLGVWKQDWEEIADAALVALLKSILKKPATSETRSSSTWNALTPISSNKEVNKLKTRLAHAIRRLEGSRESDIAEIELNDGNVESA</sequence>
<evidence type="ECO:0000259" key="5">
    <source>
        <dbReference type="Pfam" id="PF23339"/>
    </source>
</evidence>
<dbReference type="GO" id="GO:0060271">
    <property type="term" value="P:cilium assembly"/>
    <property type="evidence" value="ECO:0007669"/>
    <property type="project" value="TreeGrafter"/>
</dbReference>
<dbReference type="Pfam" id="PF23339">
    <property type="entry name" value="PTHB1_CtH"/>
    <property type="match status" value="1"/>
</dbReference>
<evidence type="ECO:0000259" key="4">
    <source>
        <dbReference type="Pfam" id="PF23338"/>
    </source>
</evidence>
<dbReference type="InterPro" id="IPR028074">
    <property type="entry name" value="PHTB1_GAE_dom"/>
</dbReference>
<evidence type="ECO:0000259" key="3">
    <source>
        <dbReference type="Pfam" id="PF23337"/>
    </source>
</evidence>
<dbReference type="RefSeq" id="XP_048265899.1">
    <property type="nucleotide sequence ID" value="XM_048409942.1"/>
</dbReference>
<dbReference type="Pfam" id="PF14727">
    <property type="entry name" value="PHTB1_N"/>
    <property type="match status" value="1"/>
</dbReference>
<name>A0A9C6SBW6_BOMTE</name>
<gene>
    <name evidence="7" type="primary">LOC105666209</name>
</gene>
<dbReference type="KEGG" id="bter:105666209"/>
<feature type="domain" description="PTHB1 platform" evidence="3">
    <location>
        <begin position="537"/>
        <end position="635"/>
    </location>
</feature>
<dbReference type="OrthoDB" id="10262646at2759"/>
<dbReference type="Pfam" id="PF23337">
    <property type="entry name" value="PTHB1_pf"/>
    <property type="match status" value="1"/>
</dbReference>
<accession>A0A9C6SBW6</accession>
<evidence type="ECO:0000259" key="1">
    <source>
        <dbReference type="Pfam" id="PF14727"/>
    </source>
</evidence>
<dbReference type="GO" id="GO:0034464">
    <property type="term" value="C:BBSome"/>
    <property type="evidence" value="ECO:0007669"/>
    <property type="project" value="InterPro"/>
</dbReference>
<reference evidence="7" key="1">
    <citation type="submission" date="2025-08" db="UniProtKB">
        <authorList>
            <consortium name="RefSeq"/>
        </authorList>
    </citation>
    <scope>IDENTIFICATION</scope>
</reference>
<dbReference type="InterPro" id="IPR055363">
    <property type="entry name" value="PTHB1_hp_dom"/>
</dbReference>
<dbReference type="InterPro" id="IPR055362">
    <property type="entry name" value="PTHB1_pf_dom"/>
</dbReference>
<dbReference type="InterPro" id="IPR028073">
    <property type="entry name" value="PHTB1_N_dom"/>
</dbReference>
<dbReference type="PANTHER" id="PTHR20991">
    <property type="entry name" value="PARATHYROID HORMONE-RESPONSIVE B1 GENE"/>
    <property type="match status" value="1"/>
</dbReference>
<protein>
    <submittedName>
        <fullName evidence="7">Protein PTHB1</fullName>
    </submittedName>
</protein>
<dbReference type="PANTHER" id="PTHR20991:SF0">
    <property type="entry name" value="PROTEIN PTHB1"/>
    <property type="match status" value="1"/>
</dbReference>
<dbReference type="InterPro" id="IPR026511">
    <property type="entry name" value="PTHB1"/>
</dbReference>
<dbReference type="GeneID" id="105666209"/>
<feature type="domain" description="PTHB1 GAE" evidence="2">
    <location>
        <begin position="451"/>
        <end position="531"/>
    </location>
</feature>
<keyword evidence="6" id="KW-1185">Reference proteome</keyword>
<organism evidence="6 7">
    <name type="scientific">Bombus terrestris</name>
    <name type="common">Buff-tailed bumblebee</name>
    <name type="synonym">Apis terrestris</name>
    <dbReference type="NCBI Taxonomy" id="30195"/>
    <lineage>
        <taxon>Eukaryota</taxon>
        <taxon>Metazoa</taxon>
        <taxon>Ecdysozoa</taxon>
        <taxon>Arthropoda</taxon>
        <taxon>Hexapoda</taxon>
        <taxon>Insecta</taxon>
        <taxon>Pterygota</taxon>
        <taxon>Neoptera</taxon>
        <taxon>Endopterygota</taxon>
        <taxon>Hymenoptera</taxon>
        <taxon>Apocrita</taxon>
        <taxon>Aculeata</taxon>
        <taxon>Apoidea</taxon>
        <taxon>Anthophila</taxon>
        <taxon>Apidae</taxon>
        <taxon>Bombus</taxon>
        <taxon>Bombus</taxon>
    </lineage>
</organism>
<dbReference type="Pfam" id="PF23338">
    <property type="entry name" value="PTHB1_hp"/>
    <property type="match status" value="1"/>
</dbReference>